<evidence type="ECO:0000256" key="1">
    <source>
        <dbReference type="ARBA" id="ARBA00004651"/>
    </source>
</evidence>
<accession>A0AAW9HL71</accession>
<keyword evidence="4 7" id="KW-0812">Transmembrane</keyword>
<organism evidence="9 10">
    <name type="scientific">Actinotignum urinale</name>
    <dbReference type="NCBI Taxonomy" id="190146"/>
    <lineage>
        <taxon>Bacteria</taxon>
        <taxon>Bacillati</taxon>
        <taxon>Actinomycetota</taxon>
        <taxon>Actinomycetes</taxon>
        <taxon>Actinomycetales</taxon>
        <taxon>Actinomycetaceae</taxon>
        <taxon>Actinotignum</taxon>
    </lineage>
</organism>
<comment type="subcellular location">
    <subcellularLocation>
        <location evidence="1 7">Cell membrane</location>
        <topology evidence="1 7">Multi-pass membrane protein</topology>
    </subcellularLocation>
</comment>
<evidence type="ECO:0000259" key="8">
    <source>
        <dbReference type="PROSITE" id="PS50928"/>
    </source>
</evidence>
<feature type="transmembrane region" description="Helical" evidence="7">
    <location>
        <begin position="12"/>
        <end position="29"/>
    </location>
</feature>
<feature type="domain" description="ABC transmembrane type-1" evidence="8">
    <location>
        <begin position="67"/>
        <end position="251"/>
    </location>
</feature>
<dbReference type="InterPro" id="IPR035906">
    <property type="entry name" value="MetI-like_sf"/>
</dbReference>
<proteinExistence type="inferred from homology"/>
<dbReference type="RefSeq" id="WP_320756318.1">
    <property type="nucleotide sequence ID" value="NZ_JAWNGC010000002.1"/>
</dbReference>
<comment type="caution">
    <text evidence="9">The sequence shown here is derived from an EMBL/GenBank/DDBJ whole genome shotgun (WGS) entry which is preliminary data.</text>
</comment>
<dbReference type="GO" id="GO:0055085">
    <property type="term" value="P:transmembrane transport"/>
    <property type="evidence" value="ECO:0007669"/>
    <property type="project" value="InterPro"/>
</dbReference>
<keyword evidence="6 7" id="KW-0472">Membrane</keyword>
<dbReference type="CDD" id="cd06261">
    <property type="entry name" value="TM_PBP2"/>
    <property type="match status" value="1"/>
</dbReference>
<dbReference type="EMBL" id="JAWNGC010000002">
    <property type="protein sequence ID" value="MDY5154522.1"/>
    <property type="molecule type" value="Genomic_DNA"/>
</dbReference>
<protein>
    <submittedName>
        <fullName evidence="9">ABC transporter permease</fullName>
    </submittedName>
</protein>
<feature type="transmembrane region" description="Helical" evidence="7">
    <location>
        <begin position="132"/>
        <end position="152"/>
    </location>
</feature>
<feature type="transmembrane region" description="Helical" evidence="7">
    <location>
        <begin position="105"/>
        <end position="126"/>
    </location>
</feature>
<evidence type="ECO:0000313" key="9">
    <source>
        <dbReference type="EMBL" id="MDY5154522.1"/>
    </source>
</evidence>
<dbReference type="SUPFAM" id="SSF161098">
    <property type="entry name" value="MetI-like"/>
    <property type="match status" value="1"/>
</dbReference>
<evidence type="ECO:0000256" key="5">
    <source>
        <dbReference type="ARBA" id="ARBA00022989"/>
    </source>
</evidence>
<evidence type="ECO:0000256" key="6">
    <source>
        <dbReference type="ARBA" id="ARBA00023136"/>
    </source>
</evidence>
<dbReference type="GO" id="GO:0005886">
    <property type="term" value="C:plasma membrane"/>
    <property type="evidence" value="ECO:0007669"/>
    <property type="project" value="UniProtKB-SubCell"/>
</dbReference>
<evidence type="ECO:0000256" key="4">
    <source>
        <dbReference type="ARBA" id="ARBA00022692"/>
    </source>
</evidence>
<comment type="similarity">
    <text evidence="7">Belongs to the binding-protein-dependent transport system permease family.</text>
</comment>
<feature type="transmembrane region" description="Helical" evidence="7">
    <location>
        <begin position="229"/>
        <end position="250"/>
    </location>
</feature>
<evidence type="ECO:0000256" key="3">
    <source>
        <dbReference type="ARBA" id="ARBA00022475"/>
    </source>
</evidence>
<dbReference type="PANTHER" id="PTHR30151">
    <property type="entry name" value="ALKANE SULFONATE ABC TRANSPORTER-RELATED, MEMBRANE SUBUNIT"/>
    <property type="match status" value="1"/>
</dbReference>
<dbReference type="Gene3D" id="1.10.3720.10">
    <property type="entry name" value="MetI-like"/>
    <property type="match status" value="1"/>
</dbReference>
<evidence type="ECO:0000313" key="10">
    <source>
        <dbReference type="Proteomes" id="UP001281731"/>
    </source>
</evidence>
<dbReference type="AlphaFoldDB" id="A0AAW9HL71"/>
<dbReference type="Pfam" id="PF00528">
    <property type="entry name" value="BPD_transp_1"/>
    <property type="match status" value="1"/>
</dbReference>
<reference evidence="9" key="1">
    <citation type="submission" date="2023-10" db="EMBL/GenBank/DDBJ databases">
        <title>Whole Genome based description of the genera Actinobaculum and Actinotignum reveals a complex phylogenetic relationship within the species included in the genus Actinotignum.</title>
        <authorList>
            <person name="Jensen C.S."/>
            <person name="Dargis R."/>
            <person name="Kemp M."/>
            <person name="Christensen J.J."/>
        </authorList>
    </citation>
    <scope>NUCLEOTIDE SEQUENCE</scope>
    <source>
        <strain evidence="9">SLA_B511</strain>
    </source>
</reference>
<evidence type="ECO:0000256" key="7">
    <source>
        <dbReference type="RuleBase" id="RU363032"/>
    </source>
</evidence>
<name>A0AAW9HL71_9ACTO</name>
<dbReference type="PROSITE" id="PS50928">
    <property type="entry name" value="ABC_TM1"/>
    <property type="match status" value="1"/>
</dbReference>
<evidence type="ECO:0000256" key="2">
    <source>
        <dbReference type="ARBA" id="ARBA00022448"/>
    </source>
</evidence>
<dbReference type="PANTHER" id="PTHR30151:SF20">
    <property type="entry name" value="ABC TRANSPORTER PERMEASE PROTEIN HI_0355-RELATED"/>
    <property type="match status" value="1"/>
</dbReference>
<keyword evidence="3" id="KW-1003">Cell membrane</keyword>
<feature type="transmembrane region" description="Helical" evidence="7">
    <location>
        <begin position="74"/>
        <end position="93"/>
    </location>
</feature>
<dbReference type="Proteomes" id="UP001281731">
    <property type="component" value="Unassembled WGS sequence"/>
</dbReference>
<sequence>MAITRTYQVKRIALPLAVIVAIGALWYAATEYGYVQAVYLPHPADVFHRILSGFRGDTGSAYLWDATLLTLQEAVVASLCAAALGIPLGCAMARWKSFAQAIQPIVAASQAVPAVAIAPLLVVWIGYGFLPIVVLCIIMVIFPIIVSTTVAISQVDRDVISVARLDGAGSLRLLFSIILPLASPGILGGIRTGFTLSITGAIVGEMIIGGDGLGTQLAHAQPAGDMTGMFAIVFVTAFSAIMMYLLLLTLESRVNKILF</sequence>
<gene>
    <name evidence="9" type="ORF">R6G80_02120</name>
</gene>
<feature type="transmembrane region" description="Helical" evidence="7">
    <location>
        <begin position="173"/>
        <end position="190"/>
    </location>
</feature>
<keyword evidence="5 7" id="KW-1133">Transmembrane helix</keyword>
<dbReference type="InterPro" id="IPR000515">
    <property type="entry name" value="MetI-like"/>
</dbReference>
<keyword evidence="2 7" id="KW-0813">Transport</keyword>